<evidence type="ECO:0000313" key="1">
    <source>
        <dbReference type="EMBL" id="QOQ88099.1"/>
    </source>
</evidence>
<evidence type="ECO:0000313" key="2">
    <source>
        <dbReference type="Proteomes" id="UP000594749"/>
    </source>
</evidence>
<sequence>MEWHFDPNYEKDENLIKKVCKELNLTYKQLGEMIGYGDEAISKASRTGNISTAMSKALELYLENLKLKDRLKTLDTLSDIIKELSK</sequence>
<organism evidence="1 2">
    <name type="scientific">Campylobacter corcagiensis</name>
    <dbReference type="NCBI Taxonomy" id="1448857"/>
    <lineage>
        <taxon>Bacteria</taxon>
        <taxon>Pseudomonadati</taxon>
        <taxon>Campylobacterota</taxon>
        <taxon>Epsilonproteobacteria</taxon>
        <taxon>Campylobacterales</taxon>
        <taxon>Campylobacteraceae</taxon>
        <taxon>Campylobacter</taxon>
    </lineage>
</organism>
<name>A0A7M1LHN2_9BACT</name>
<keyword evidence="2" id="KW-1185">Reference proteome</keyword>
<reference evidence="1 2" key="1">
    <citation type="submission" date="2020-10" db="EMBL/GenBank/DDBJ databases">
        <title>Campylobacter and Helicobacter PacBio genomes.</title>
        <authorList>
            <person name="Lane C."/>
        </authorList>
    </citation>
    <scope>NUCLEOTIDE SEQUENCE [LARGE SCALE GENOMIC DNA]</scope>
    <source>
        <strain evidence="1 2">2016D-0077</strain>
    </source>
</reference>
<proteinExistence type="predicted"/>
<dbReference type="OrthoDB" id="5359665at2"/>
<accession>A0A7M1LHN2</accession>
<dbReference type="EMBL" id="CP063078">
    <property type="protein sequence ID" value="QOQ88099.1"/>
    <property type="molecule type" value="Genomic_DNA"/>
</dbReference>
<gene>
    <name evidence="1" type="ORF">IMC76_00320</name>
</gene>
<protein>
    <submittedName>
        <fullName evidence="1">Transcriptional regulator</fullName>
    </submittedName>
</protein>
<dbReference type="AlphaFoldDB" id="A0A7M1LHN2"/>
<dbReference type="Proteomes" id="UP000594749">
    <property type="component" value="Chromosome"/>
</dbReference>